<evidence type="ECO:0000313" key="1">
    <source>
        <dbReference type="EMBL" id="CBW76741.1"/>
    </source>
</evidence>
<dbReference type="EMBL" id="FR687360">
    <property type="protein sequence ID" value="CBW76741.1"/>
    <property type="molecule type" value="Genomic_DNA"/>
</dbReference>
<protein>
    <submittedName>
        <fullName evidence="1">Uncharacterized protein</fullName>
    </submittedName>
</protein>
<geneLocation type="plasmid" evidence="1 2">
    <name>pBRH01</name>
</geneLocation>
<dbReference type="KEGG" id="brh:RBRH_04251"/>
<proteinExistence type="predicted"/>
<dbReference type="HOGENOM" id="CLU_2970644_0_0_4"/>
<name>E5AUG7_MYCRK</name>
<reference evidence="1 2" key="1">
    <citation type="journal article" date="2011" name="J. Bacteriol.">
        <title>Complete genome sequence of Burkholderia rhizoxinica, an endosymbiont of Rhizopus microsporus.</title>
        <authorList>
            <person name="Lackner G."/>
            <person name="Moebius N."/>
            <person name="Partida-Martinez L."/>
            <person name="Hertweck C."/>
        </authorList>
    </citation>
    <scope>NUCLEOTIDE SEQUENCE [LARGE SCALE GENOMIC DNA]</scope>
    <source>
        <strain evidence="2">DSM 19002 / CIP 109453 / HKI 454</strain>
        <plasmid evidence="1 2">pBRH01</plasmid>
    </source>
</reference>
<evidence type="ECO:0000313" key="2">
    <source>
        <dbReference type="Proteomes" id="UP000007437"/>
    </source>
</evidence>
<organism evidence="1 2">
    <name type="scientific">Mycetohabitans rhizoxinica (strain DSM 19002 / CIP 109453 / HKI 454)</name>
    <name type="common">Paraburkholderia rhizoxinica</name>
    <dbReference type="NCBI Taxonomy" id="882378"/>
    <lineage>
        <taxon>Bacteria</taxon>
        <taxon>Pseudomonadati</taxon>
        <taxon>Pseudomonadota</taxon>
        <taxon>Betaproteobacteria</taxon>
        <taxon>Burkholderiales</taxon>
        <taxon>Burkholderiaceae</taxon>
        <taxon>Mycetohabitans</taxon>
    </lineage>
</organism>
<dbReference type="AlphaFoldDB" id="E5AUG7"/>
<keyword evidence="1" id="KW-0614">Plasmid</keyword>
<sequence length="58" mass="6352">MDGQSFEHVFQIAPVTEELASMFARAAIGELIDHGAHVGELRCGICLYVCALPFSMRI</sequence>
<accession>E5AUG7</accession>
<dbReference type="Proteomes" id="UP000007437">
    <property type="component" value="Plasmid pBRH01"/>
</dbReference>
<gene>
    <name evidence="1" type="ordered locus">RBRH_04251</name>
</gene>